<dbReference type="AlphaFoldDB" id="A0A3B1D8U9"/>
<evidence type="ECO:0000313" key="11">
    <source>
        <dbReference type="EMBL" id="VAX39266.1"/>
    </source>
</evidence>
<accession>A0A3B1D8U9</accession>
<dbReference type="GO" id="GO:0003700">
    <property type="term" value="F:DNA-binding transcription factor activity"/>
    <property type="evidence" value="ECO:0007669"/>
    <property type="project" value="InterPro"/>
</dbReference>
<keyword evidence="10" id="KW-0804">Transcription</keyword>
<evidence type="ECO:0000256" key="1">
    <source>
        <dbReference type="ARBA" id="ARBA00004496"/>
    </source>
</evidence>
<dbReference type="CDD" id="cd07153">
    <property type="entry name" value="Fur_like"/>
    <property type="match status" value="1"/>
</dbReference>
<evidence type="ECO:0000256" key="2">
    <source>
        <dbReference type="ARBA" id="ARBA00007957"/>
    </source>
</evidence>
<keyword evidence="8" id="KW-0805">Transcription regulation</keyword>
<organism evidence="11">
    <name type="scientific">hydrothermal vent metagenome</name>
    <dbReference type="NCBI Taxonomy" id="652676"/>
    <lineage>
        <taxon>unclassified sequences</taxon>
        <taxon>metagenomes</taxon>
        <taxon>ecological metagenomes</taxon>
    </lineage>
</organism>
<evidence type="ECO:0000256" key="6">
    <source>
        <dbReference type="ARBA" id="ARBA00022723"/>
    </source>
</evidence>
<dbReference type="SUPFAM" id="SSF46785">
    <property type="entry name" value="Winged helix' DNA-binding domain"/>
    <property type="match status" value="1"/>
</dbReference>
<proteinExistence type="inferred from homology"/>
<evidence type="ECO:0000256" key="8">
    <source>
        <dbReference type="ARBA" id="ARBA00023015"/>
    </source>
</evidence>
<dbReference type="EMBL" id="UOGL01000317">
    <property type="protein sequence ID" value="VAX39266.1"/>
    <property type="molecule type" value="Genomic_DNA"/>
</dbReference>
<evidence type="ECO:0000256" key="7">
    <source>
        <dbReference type="ARBA" id="ARBA00022833"/>
    </source>
</evidence>
<dbReference type="PANTHER" id="PTHR33202">
    <property type="entry name" value="ZINC UPTAKE REGULATION PROTEIN"/>
    <property type="match status" value="1"/>
</dbReference>
<dbReference type="InterPro" id="IPR043135">
    <property type="entry name" value="Fur_C"/>
</dbReference>
<gene>
    <name evidence="11" type="ORF">MNBD_PLANCTO02-2306</name>
</gene>
<dbReference type="GO" id="GO:0045892">
    <property type="term" value="P:negative regulation of DNA-templated transcription"/>
    <property type="evidence" value="ECO:0007669"/>
    <property type="project" value="TreeGrafter"/>
</dbReference>
<dbReference type="GO" id="GO:0000976">
    <property type="term" value="F:transcription cis-regulatory region binding"/>
    <property type="evidence" value="ECO:0007669"/>
    <property type="project" value="TreeGrafter"/>
</dbReference>
<keyword evidence="6" id="KW-0479">Metal-binding</keyword>
<protein>
    <submittedName>
        <fullName evidence="11">Ferric uptake regulation protein FUR</fullName>
    </submittedName>
</protein>
<dbReference type="GO" id="GO:0005829">
    <property type="term" value="C:cytosol"/>
    <property type="evidence" value="ECO:0007669"/>
    <property type="project" value="TreeGrafter"/>
</dbReference>
<comment type="similarity">
    <text evidence="2">Belongs to the Fur family.</text>
</comment>
<dbReference type="Gene3D" id="1.10.10.10">
    <property type="entry name" value="Winged helix-like DNA-binding domain superfamily/Winged helix DNA-binding domain"/>
    <property type="match status" value="1"/>
</dbReference>
<dbReference type="Pfam" id="PF01475">
    <property type="entry name" value="FUR"/>
    <property type="match status" value="1"/>
</dbReference>
<sequence>MSKLPVVKVSITPVDKFREYLATRGKRLTQERAFIVEEVFAHHEHFDAEELVERLTNRKDSKRVSRATVYRTLNGLQEAGLLRKVARTNDRDVYEHDYGYPEHDHLICTKCGMLIEFSNQKIRELLEEITQEHHFLMDHHRLEVQGLCKECSRPSRRPSKLDMI</sequence>
<dbReference type="PANTHER" id="PTHR33202:SF2">
    <property type="entry name" value="FERRIC UPTAKE REGULATION PROTEIN"/>
    <property type="match status" value="1"/>
</dbReference>
<evidence type="ECO:0000256" key="9">
    <source>
        <dbReference type="ARBA" id="ARBA00023125"/>
    </source>
</evidence>
<name>A0A3B1D8U9_9ZZZZ</name>
<comment type="subunit">
    <text evidence="3">Homodimer.</text>
</comment>
<reference evidence="11" key="1">
    <citation type="submission" date="2018-06" db="EMBL/GenBank/DDBJ databases">
        <authorList>
            <person name="Zhirakovskaya E."/>
        </authorList>
    </citation>
    <scope>NUCLEOTIDE SEQUENCE</scope>
</reference>
<keyword evidence="5" id="KW-0678">Repressor</keyword>
<evidence type="ECO:0000256" key="3">
    <source>
        <dbReference type="ARBA" id="ARBA00011738"/>
    </source>
</evidence>
<evidence type="ECO:0000256" key="5">
    <source>
        <dbReference type="ARBA" id="ARBA00022491"/>
    </source>
</evidence>
<dbReference type="InterPro" id="IPR036388">
    <property type="entry name" value="WH-like_DNA-bd_sf"/>
</dbReference>
<dbReference type="Gene3D" id="3.30.1490.190">
    <property type="match status" value="1"/>
</dbReference>
<dbReference type="InterPro" id="IPR002481">
    <property type="entry name" value="FUR"/>
</dbReference>
<dbReference type="InterPro" id="IPR036390">
    <property type="entry name" value="WH_DNA-bd_sf"/>
</dbReference>
<comment type="subcellular location">
    <subcellularLocation>
        <location evidence="1">Cytoplasm</location>
    </subcellularLocation>
</comment>
<evidence type="ECO:0000256" key="4">
    <source>
        <dbReference type="ARBA" id="ARBA00022490"/>
    </source>
</evidence>
<keyword evidence="7" id="KW-0862">Zinc</keyword>
<evidence type="ECO:0000256" key="10">
    <source>
        <dbReference type="ARBA" id="ARBA00023163"/>
    </source>
</evidence>
<keyword evidence="9" id="KW-0238">DNA-binding</keyword>
<dbReference type="GO" id="GO:0008270">
    <property type="term" value="F:zinc ion binding"/>
    <property type="evidence" value="ECO:0007669"/>
    <property type="project" value="TreeGrafter"/>
</dbReference>
<dbReference type="GO" id="GO:1900376">
    <property type="term" value="P:regulation of secondary metabolite biosynthetic process"/>
    <property type="evidence" value="ECO:0007669"/>
    <property type="project" value="TreeGrafter"/>
</dbReference>
<keyword evidence="4" id="KW-0963">Cytoplasm</keyword>